<accession>A0ABQ9FBU7</accession>
<protein>
    <submittedName>
        <fullName evidence="2">Uncharacterized protein</fullName>
    </submittedName>
</protein>
<feature type="signal peptide" evidence="1">
    <location>
        <begin position="1"/>
        <end position="22"/>
    </location>
</feature>
<keyword evidence="1" id="KW-0732">Signal</keyword>
<evidence type="ECO:0000313" key="2">
    <source>
        <dbReference type="EMBL" id="KAJ8313877.1"/>
    </source>
</evidence>
<reference evidence="2 3" key="1">
    <citation type="submission" date="2022-12" db="EMBL/GenBank/DDBJ databases">
        <title>Chromosome-level genome of Tegillarca granosa.</title>
        <authorList>
            <person name="Kim J."/>
        </authorList>
    </citation>
    <scope>NUCLEOTIDE SEQUENCE [LARGE SCALE GENOMIC DNA]</scope>
    <source>
        <strain evidence="2">Teg-2019</strain>
        <tissue evidence="2">Adductor muscle</tissue>
    </source>
</reference>
<evidence type="ECO:0000256" key="1">
    <source>
        <dbReference type="SAM" id="SignalP"/>
    </source>
</evidence>
<name>A0ABQ9FBU7_TEGGR</name>
<gene>
    <name evidence="2" type="ORF">KUTeg_008438</name>
</gene>
<feature type="chain" id="PRO_5046222228" evidence="1">
    <location>
        <begin position="23"/>
        <end position="524"/>
    </location>
</feature>
<dbReference type="Proteomes" id="UP001217089">
    <property type="component" value="Unassembled WGS sequence"/>
</dbReference>
<proteinExistence type="predicted"/>
<comment type="caution">
    <text evidence="2">The sequence shown here is derived from an EMBL/GenBank/DDBJ whole genome shotgun (WGS) entry which is preliminary data.</text>
</comment>
<dbReference type="EMBL" id="JARBDR010000342">
    <property type="protein sequence ID" value="KAJ8313877.1"/>
    <property type="molecule type" value="Genomic_DNA"/>
</dbReference>
<dbReference type="PANTHER" id="PTHR35842:SF1">
    <property type="entry name" value="SI:CH211-67E16.11"/>
    <property type="match status" value="1"/>
</dbReference>
<sequence length="524" mass="60236">MKFKKRTCSVFFGFCNIFHVLSVNPFLTDNSSERFNVKDGSWTPSRVDRETKWAKAAFDYVRNLRCESVFFTTGKECRKLLTVPQSSMSIHIAPSTTVGKYRTILPDNSLSRKESHEGVVVIDPYPNANFGHLVIVFHADKSDSYMCKVKNGIFIESTQDCMTLALKRRCKNAIKRNSRRKHFARRCEINFLPVVHISSHSSRELYMEHRHNYLKCFDELEGFGRCPLLRPINETSHLICNPIRDNTKRCSTTHELVHTNCRIFEICDQAVLLSGGWNRETSGIRFKNNAQSFYWMLRQYGFKKRNIKVFFANGASGMNTPSEHPHQVHPAAMKLALRYHIQTLCRSPHCVDTLVLYLNSPAKNDGTLMLWDVNNDGVSVHVIIDQSYSGYIVDGFKDSSKHRNVIVFGSGRDNEYSHDDEFTQHWVTSNHTHECSWNVNKQIKNTIKTSSPEVGEGLAGEVRTTLFGAPCNVKPPFSNRELRDEYLGCQPLPTAMWIRKLLHSPDKKHGSGSGTFRYRIRRQR</sequence>
<evidence type="ECO:0000313" key="3">
    <source>
        <dbReference type="Proteomes" id="UP001217089"/>
    </source>
</evidence>
<dbReference type="PANTHER" id="PTHR35842">
    <property type="entry name" value="SI:CH211-67E16.11"/>
    <property type="match status" value="1"/>
</dbReference>
<keyword evidence="3" id="KW-1185">Reference proteome</keyword>
<organism evidence="2 3">
    <name type="scientific">Tegillarca granosa</name>
    <name type="common">Malaysian cockle</name>
    <name type="synonym">Anadara granosa</name>
    <dbReference type="NCBI Taxonomy" id="220873"/>
    <lineage>
        <taxon>Eukaryota</taxon>
        <taxon>Metazoa</taxon>
        <taxon>Spiralia</taxon>
        <taxon>Lophotrochozoa</taxon>
        <taxon>Mollusca</taxon>
        <taxon>Bivalvia</taxon>
        <taxon>Autobranchia</taxon>
        <taxon>Pteriomorphia</taxon>
        <taxon>Arcoida</taxon>
        <taxon>Arcoidea</taxon>
        <taxon>Arcidae</taxon>
        <taxon>Tegillarca</taxon>
    </lineage>
</organism>